<feature type="region of interest" description="Disordered" evidence="1">
    <location>
        <begin position="1"/>
        <end position="43"/>
    </location>
</feature>
<proteinExistence type="predicted"/>
<dbReference type="InterPro" id="IPR004875">
    <property type="entry name" value="DDE_SF_endonuclease_dom"/>
</dbReference>
<name>A0A6A4FX28_9STRA</name>
<sequence length="367" mass="41828">MPVVSKNSRRNNRPATRGRAHQSGVEDASVSPNPAELELSMRRPTPPIRLDLLEWPQAMRATRKLERSSMLSSKALLPLPQPGTTTININGYQYTRSNQTRFRTTYRCSFYRSRGNPCCGRCELLVETEEHTNFTPHTCNTNAATARNIRAKMEGRVDVLAVTQLEQTVNQTWCPISTEFYLGQEDAPKFLRPRCANYENVPTQTISLLDAKAVCARCADTIKERITFLLLGNSDGNKLNPFLIFKTKPSKIADTARASTATWPVALDRACASSIPSDVQIYGNVTAWRNSELFIAFLNNHRLRSPNMHEPMLLLWDEFSEQWRTDVLIFARLLNVELLKVPPEYTYVCQPAEVAWNHHFKSRLRQE</sequence>
<dbReference type="EMBL" id="QXFT01000020">
    <property type="protein sequence ID" value="KAE9359285.1"/>
    <property type="molecule type" value="Genomic_DNA"/>
</dbReference>
<dbReference type="AlphaFoldDB" id="A0A6A4FX28"/>
<gene>
    <name evidence="3" type="ORF">PR003_g835</name>
</gene>
<evidence type="ECO:0000259" key="2">
    <source>
        <dbReference type="Pfam" id="PF03184"/>
    </source>
</evidence>
<accession>A0A6A4FX28</accession>
<evidence type="ECO:0000313" key="3">
    <source>
        <dbReference type="EMBL" id="KAE9359285.1"/>
    </source>
</evidence>
<dbReference type="Pfam" id="PF03184">
    <property type="entry name" value="DDE_1"/>
    <property type="match status" value="1"/>
</dbReference>
<reference evidence="3 4" key="1">
    <citation type="submission" date="2018-08" db="EMBL/GenBank/DDBJ databases">
        <title>Genomic investigation of the strawberry pathogen Phytophthora fragariae indicates pathogenicity is determined by transcriptional variation in three key races.</title>
        <authorList>
            <person name="Adams T.M."/>
            <person name="Armitage A.D."/>
            <person name="Sobczyk M.K."/>
            <person name="Bates H.J."/>
            <person name="Dunwell J.M."/>
            <person name="Nellist C.F."/>
            <person name="Harrison R.J."/>
        </authorList>
    </citation>
    <scope>NUCLEOTIDE SEQUENCE [LARGE SCALE GENOMIC DNA]</scope>
    <source>
        <strain evidence="3 4">SCRP333</strain>
    </source>
</reference>
<protein>
    <recommendedName>
        <fullName evidence="2">DDE-1 domain-containing protein</fullName>
    </recommendedName>
</protein>
<comment type="caution">
    <text evidence="3">The sequence shown here is derived from an EMBL/GenBank/DDBJ whole genome shotgun (WGS) entry which is preliminary data.</text>
</comment>
<feature type="domain" description="DDE-1" evidence="2">
    <location>
        <begin position="223"/>
        <end position="366"/>
    </location>
</feature>
<evidence type="ECO:0000313" key="4">
    <source>
        <dbReference type="Proteomes" id="UP000434957"/>
    </source>
</evidence>
<evidence type="ECO:0000256" key="1">
    <source>
        <dbReference type="SAM" id="MobiDB-lite"/>
    </source>
</evidence>
<organism evidence="3 4">
    <name type="scientific">Phytophthora rubi</name>
    <dbReference type="NCBI Taxonomy" id="129364"/>
    <lineage>
        <taxon>Eukaryota</taxon>
        <taxon>Sar</taxon>
        <taxon>Stramenopiles</taxon>
        <taxon>Oomycota</taxon>
        <taxon>Peronosporomycetes</taxon>
        <taxon>Peronosporales</taxon>
        <taxon>Peronosporaceae</taxon>
        <taxon>Phytophthora</taxon>
    </lineage>
</organism>
<feature type="compositionally biased region" description="Basic residues" evidence="1">
    <location>
        <begin position="7"/>
        <end position="20"/>
    </location>
</feature>
<keyword evidence="4" id="KW-1185">Reference proteome</keyword>
<dbReference type="GO" id="GO:0003676">
    <property type="term" value="F:nucleic acid binding"/>
    <property type="evidence" value="ECO:0007669"/>
    <property type="project" value="InterPro"/>
</dbReference>
<dbReference type="Proteomes" id="UP000434957">
    <property type="component" value="Unassembled WGS sequence"/>
</dbReference>